<dbReference type="InterPro" id="IPR012338">
    <property type="entry name" value="Beta-lactam/transpept-like"/>
</dbReference>
<dbReference type="Gene3D" id="3.40.710.10">
    <property type="entry name" value="DD-peptidase/beta-lactamase superfamily"/>
    <property type="match status" value="1"/>
</dbReference>
<dbReference type="Proteomes" id="UP000245539">
    <property type="component" value="Unassembled WGS sequence"/>
</dbReference>
<proteinExistence type="predicted"/>
<keyword evidence="3" id="KW-0472">Membrane</keyword>
<name>A0A317CHL3_9GAMM</name>
<dbReference type="SUPFAM" id="SSF56601">
    <property type="entry name" value="beta-lactamase/transpeptidase-like"/>
    <property type="match status" value="1"/>
</dbReference>
<dbReference type="PANTHER" id="PTHR30627:SF1">
    <property type="entry name" value="PEPTIDOGLYCAN D,D-TRANSPEPTIDASE FTSI"/>
    <property type="match status" value="1"/>
</dbReference>
<keyword evidence="2" id="KW-0378">Hydrolase</keyword>
<evidence type="ECO:0000256" key="5">
    <source>
        <dbReference type="SAM" id="MobiDB-lite"/>
    </source>
</evidence>
<comment type="subcellular location">
    <subcellularLocation>
        <location evidence="1">Membrane</location>
    </subcellularLocation>
</comment>
<dbReference type="Pfam" id="PF03717">
    <property type="entry name" value="PBP_dimer"/>
    <property type="match status" value="1"/>
</dbReference>
<evidence type="ECO:0000313" key="9">
    <source>
        <dbReference type="Proteomes" id="UP000245539"/>
    </source>
</evidence>
<feature type="coiled-coil region" evidence="4">
    <location>
        <begin position="74"/>
        <end position="108"/>
    </location>
</feature>
<feature type="region of interest" description="Disordered" evidence="5">
    <location>
        <begin position="557"/>
        <end position="577"/>
    </location>
</feature>
<evidence type="ECO:0000259" key="6">
    <source>
        <dbReference type="Pfam" id="PF00905"/>
    </source>
</evidence>
<gene>
    <name evidence="8" type="ORF">DKW60_13830</name>
</gene>
<dbReference type="GO" id="GO:0008658">
    <property type="term" value="F:penicillin binding"/>
    <property type="evidence" value="ECO:0007669"/>
    <property type="project" value="InterPro"/>
</dbReference>
<evidence type="ECO:0000256" key="2">
    <source>
        <dbReference type="ARBA" id="ARBA00022645"/>
    </source>
</evidence>
<sequence>MVLLAGMAVMLVRAGYLEIFQQTWLQAQADKRQMRTMTVPPYRGQIIDRNNDALAISSPVETIWTDPRKFWDVRNNLRKAIAEKDEDSAAAQDKLDDLDVNLQKAEALLSMTSGELTKLLTDNKTKRFVRLAVQAPPELAQDIADLNIPAIGSHSEYRRFYPMAESVAHVVGFTNIDDSGVEGIELSMNQELAGKAGEKRVIQDGAARLIEDVEQVERMVPGQDVQLSIDRRIQYQAYKVLKEQVTQLSAKAGSVVVLDARSGEVLAMANMPGFNPNARGSLKPENYRNRALMDAYEPGSTLKPLTLAAALEARVIGTEVSIDTNPGKLKLGKTTVTDPRNYGTLTLDMVLAKSSNVGASKVALLMDAKDHWMFLNRVGLGLRPDSGAPAETNGSLSYYDKWGEVDRASHGYGYGVSVSLLQLAQAYTIFANEGVMYPAKLIRQTEEPVGQRIMKPENARAVLRMMTAVVKEGATGRRAMIDGYTVAGKTGTAFKYINKKYRKDRKVVSFIGLAPASDPRLIVAIMMDEPRVERANGGRLVAPMFSKIMSSSLRVLDIPPDDLPKQRASSKTNGGAS</sequence>
<dbReference type="InterPro" id="IPR001460">
    <property type="entry name" value="PCN-bd_Tpept"/>
</dbReference>
<comment type="caution">
    <text evidence="8">The sequence shown here is derived from an EMBL/GenBank/DDBJ whole genome shotgun (WGS) entry which is preliminary data.</text>
</comment>
<dbReference type="GO" id="GO:0071555">
    <property type="term" value="P:cell wall organization"/>
    <property type="evidence" value="ECO:0007669"/>
    <property type="project" value="TreeGrafter"/>
</dbReference>
<protein>
    <submittedName>
        <fullName evidence="8">Penicillin-binding protein 2</fullName>
    </submittedName>
</protein>
<reference evidence="8 9" key="1">
    <citation type="submission" date="2018-05" db="EMBL/GenBank/DDBJ databases">
        <title>Leucothrix arctica sp. nov., isolated from Arctic seawater.</title>
        <authorList>
            <person name="Choi A."/>
            <person name="Baek K."/>
        </authorList>
    </citation>
    <scope>NUCLEOTIDE SEQUENCE [LARGE SCALE GENOMIC DNA]</scope>
    <source>
        <strain evidence="8 9">JCM 18388</strain>
    </source>
</reference>
<feature type="compositionally biased region" description="Polar residues" evidence="5">
    <location>
        <begin position="567"/>
        <end position="577"/>
    </location>
</feature>
<dbReference type="PANTHER" id="PTHR30627">
    <property type="entry name" value="PEPTIDOGLYCAN D,D-TRANSPEPTIDASE"/>
    <property type="match status" value="1"/>
</dbReference>
<keyword evidence="9" id="KW-1185">Reference proteome</keyword>
<dbReference type="InterPro" id="IPR050515">
    <property type="entry name" value="Beta-lactam/transpept"/>
</dbReference>
<keyword evidence="2" id="KW-0121">Carboxypeptidase</keyword>
<evidence type="ECO:0000259" key="7">
    <source>
        <dbReference type="Pfam" id="PF03717"/>
    </source>
</evidence>
<dbReference type="EMBL" id="QGKM01000041">
    <property type="protein sequence ID" value="PWQ95780.1"/>
    <property type="molecule type" value="Genomic_DNA"/>
</dbReference>
<keyword evidence="4" id="KW-0175">Coiled coil</keyword>
<feature type="domain" description="Penicillin-binding protein dimerisation" evidence="7">
    <location>
        <begin position="39"/>
        <end position="211"/>
    </location>
</feature>
<dbReference type="Gene3D" id="3.30.450.330">
    <property type="match status" value="1"/>
</dbReference>
<evidence type="ECO:0000256" key="4">
    <source>
        <dbReference type="SAM" id="Coils"/>
    </source>
</evidence>
<feature type="domain" description="Penicillin-binding protein transpeptidase" evidence="6">
    <location>
        <begin position="253"/>
        <end position="549"/>
    </location>
</feature>
<organism evidence="8 9">
    <name type="scientific">Leucothrix pacifica</name>
    <dbReference type="NCBI Taxonomy" id="1247513"/>
    <lineage>
        <taxon>Bacteria</taxon>
        <taxon>Pseudomonadati</taxon>
        <taxon>Pseudomonadota</taxon>
        <taxon>Gammaproteobacteria</taxon>
        <taxon>Thiotrichales</taxon>
        <taxon>Thiotrichaceae</taxon>
        <taxon>Leucothrix</taxon>
    </lineage>
</organism>
<dbReference type="GO" id="GO:0004180">
    <property type="term" value="F:carboxypeptidase activity"/>
    <property type="evidence" value="ECO:0007669"/>
    <property type="project" value="UniProtKB-KW"/>
</dbReference>
<accession>A0A317CHL3</accession>
<dbReference type="Pfam" id="PF00905">
    <property type="entry name" value="Transpeptidase"/>
    <property type="match status" value="1"/>
</dbReference>
<dbReference type="SUPFAM" id="SSF56519">
    <property type="entry name" value="Penicillin binding protein dimerisation domain"/>
    <property type="match status" value="1"/>
</dbReference>
<dbReference type="InterPro" id="IPR036138">
    <property type="entry name" value="PBP_dimer_sf"/>
</dbReference>
<dbReference type="InterPro" id="IPR005311">
    <property type="entry name" value="PBP_dimer"/>
</dbReference>
<evidence type="ECO:0000256" key="3">
    <source>
        <dbReference type="ARBA" id="ARBA00023136"/>
    </source>
</evidence>
<dbReference type="OrthoDB" id="9789078at2"/>
<dbReference type="Gene3D" id="3.90.1310.10">
    <property type="entry name" value="Penicillin-binding protein 2a (Domain 2)"/>
    <property type="match status" value="1"/>
</dbReference>
<evidence type="ECO:0000256" key="1">
    <source>
        <dbReference type="ARBA" id="ARBA00004370"/>
    </source>
</evidence>
<dbReference type="GO" id="GO:0005886">
    <property type="term" value="C:plasma membrane"/>
    <property type="evidence" value="ECO:0007669"/>
    <property type="project" value="TreeGrafter"/>
</dbReference>
<evidence type="ECO:0000313" key="8">
    <source>
        <dbReference type="EMBL" id="PWQ95780.1"/>
    </source>
</evidence>
<keyword evidence="2" id="KW-0645">Protease</keyword>
<dbReference type="AlphaFoldDB" id="A0A317CHL3"/>